<dbReference type="PANTHER" id="PTHR42798:SF6">
    <property type="entry name" value="CELL DIVISION ATP-BINDING PROTEIN FTSE"/>
    <property type="match status" value="1"/>
</dbReference>
<dbReference type="EMBL" id="FOKV01000001">
    <property type="protein sequence ID" value="SFB69103.1"/>
    <property type="molecule type" value="Genomic_DNA"/>
</dbReference>
<dbReference type="RefSeq" id="WP_092539435.1">
    <property type="nucleotide sequence ID" value="NZ_FOKV01000001.1"/>
</dbReference>
<keyword evidence="8" id="KW-1185">Reference proteome</keyword>
<evidence type="ECO:0000313" key="8">
    <source>
        <dbReference type="Proteomes" id="UP000199438"/>
    </source>
</evidence>
<dbReference type="SUPFAM" id="SSF52540">
    <property type="entry name" value="P-loop containing nucleoside triphosphate hydrolases"/>
    <property type="match status" value="1"/>
</dbReference>
<proteinExistence type="inferred from homology"/>
<evidence type="ECO:0000313" key="7">
    <source>
        <dbReference type="EMBL" id="SFB69103.1"/>
    </source>
</evidence>
<keyword evidence="1" id="KW-0813">Transport</keyword>
<dbReference type="CDD" id="cd03255">
    <property type="entry name" value="ABC_MJ0796_LolCDE_FtsE"/>
    <property type="match status" value="1"/>
</dbReference>
<dbReference type="SMART" id="SM00382">
    <property type="entry name" value="AAA"/>
    <property type="match status" value="1"/>
</dbReference>
<dbReference type="InterPro" id="IPR003593">
    <property type="entry name" value="AAA+_ATPase"/>
</dbReference>
<dbReference type="Gene3D" id="3.40.50.300">
    <property type="entry name" value="P-loop containing nucleotide triphosphate hydrolases"/>
    <property type="match status" value="1"/>
</dbReference>
<gene>
    <name evidence="7" type="ORF">SAMN04487907_10186</name>
</gene>
<comment type="similarity">
    <text evidence="5">Belongs to the ABC transporter superfamily. Macrolide exporter (TC 3.A.1.122) family.</text>
</comment>
<dbReference type="AlphaFoldDB" id="A0A1I1D993"/>
<organism evidence="7 8">
    <name type="scientific">Zunongwangia mangrovi</name>
    <dbReference type="NCBI Taxonomy" id="1334022"/>
    <lineage>
        <taxon>Bacteria</taxon>
        <taxon>Pseudomonadati</taxon>
        <taxon>Bacteroidota</taxon>
        <taxon>Flavobacteriia</taxon>
        <taxon>Flavobacteriales</taxon>
        <taxon>Flavobacteriaceae</taxon>
        <taxon>Zunongwangia</taxon>
    </lineage>
</organism>
<dbReference type="Pfam" id="PF00005">
    <property type="entry name" value="ABC_tran"/>
    <property type="match status" value="1"/>
</dbReference>
<keyword evidence="4" id="KW-1278">Translocase</keyword>
<keyword evidence="2" id="KW-0547">Nucleotide-binding</keyword>
<dbReference type="GO" id="GO:0022857">
    <property type="term" value="F:transmembrane transporter activity"/>
    <property type="evidence" value="ECO:0007669"/>
    <property type="project" value="UniProtKB-ARBA"/>
</dbReference>
<dbReference type="GO" id="GO:0016887">
    <property type="term" value="F:ATP hydrolysis activity"/>
    <property type="evidence" value="ECO:0007669"/>
    <property type="project" value="InterPro"/>
</dbReference>
<dbReference type="Proteomes" id="UP000199438">
    <property type="component" value="Unassembled WGS sequence"/>
</dbReference>
<reference evidence="8" key="1">
    <citation type="submission" date="2016-10" db="EMBL/GenBank/DDBJ databases">
        <authorList>
            <person name="Varghese N."/>
            <person name="Submissions S."/>
        </authorList>
    </citation>
    <scope>NUCLEOTIDE SEQUENCE [LARGE SCALE GENOMIC DNA]</scope>
    <source>
        <strain evidence="8">DSM 24499</strain>
    </source>
</reference>
<evidence type="ECO:0000256" key="4">
    <source>
        <dbReference type="ARBA" id="ARBA00022967"/>
    </source>
</evidence>
<evidence type="ECO:0000256" key="2">
    <source>
        <dbReference type="ARBA" id="ARBA00022741"/>
    </source>
</evidence>
<dbReference type="InterPro" id="IPR003439">
    <property type="entry name" value="ABC_transporter-like_ATP-bd"/>
</dbReference>
<protein>
    <submittedName>
        <fullName evidence="7">Putative ABC transport system ATP-binding protein</fullName>
    </submittedName>
</protein>
<dbReference type="GO" id="GO:0098796">
    <property type="term" value="C:membrane protein complex"/>
    <property type="evidence" value="ECO:0007669"/>
    <property type="project" value="UniProtKB-ARBA"/>
</dbReference>
<evidence type="ECO:0000256" key="5">
    <source>
        <dbReference type="ARBA" id="ARBA00038388"/>
    </source>
</evidence>
<dbReference type="STRING" id="1334022.SAMN04487907_10186"/>
<dbReference type="InterPro" id="IPR027417">
    <property type="entry name" value="P-loop_NTPase"/>
</dbReference>
<evidence type="ECO:0000256" key="3">
    <source>
        <dbReference type="ARBA" id="ARBA00022840"/>
    </source>
</evidence>
<dbReference type="InterPro" id="IPR017871">
    <property type="entry name" value="ABC_transporter-like_CS"/>
</dbReference>
<dbReference type="FunFam" id="3.40.50.300:FF:000032">
    <property type="entry name" value="Export ABC transporter ATP-binding protein"/>
    <property type="match status" value="1"/>
</dbReference>
<keyword evidence="3 7" id="KW-0067">ATP-binding</keyword>
<feature type="domain" description="ABC transporter" evidence="6">
    <location>
        <begin position="2"/>
        <end position="233"/>
    </location>
</feature>
<dbReference type="PROSITE" id="PS50893">
    <property type="entry name" value="ABC_TRANSPORTER_2"/>
    <property type="match status" value="1"/>
</dbReference>
<sequence>MITIKDLHKSYKTGNNSLHVLKGINFNVSEGELVSIMGSSGSGKSTLLNILGMLDEADTGSYTLDGVAIKNLNEKIAARYRNKFLGFIFQSFNLINYKSALDNVALPLYYQGMKRGERMDRAKAYLEKVGLAQWMDHLPNQLSGGQKQRVAIARALASDPKVLLADEPTGALDTKTSYEVMDLIQQINDEGRTILIVTHEPDIAQMTKRIVNLKDGLIIDDTKVNQVRALQNV</sequence>
<evidence type="ECO:0000259" key="6">
    <source>
        <dbReference type="PROSITE" id="PS50893"/>
    </source>
</evidence>
<dbReference type="PROSITE" id="PS00211">
    <property type="entry name" value="ABC_TRANSPORTER_1"/>
    <property type="match status" value="1"/>
</dbReference>
<name>A0A1I1D993_9FLAO</name>
<dbReference type="GO" id="GO:0005524">
    <property type="term" value="F:ATP binding"/>
    <property type="evidence" value="ECO:0007669"/>
    <property type="project" value="UniProtKB-KW"/>
</dbReference>
<accession>A0A1I1D993</accession>
<dbReference type="PANTHER" id="PTHR42798">
    <property type="entry name" value="LIPOPROTEIN-RELEASING SYSTEM ATP-BINDING PROTEIN LOLD"/>
    <property type="match status" value="1"/>
</dbReference>
<dbReference type="InterPro" id="IPR017911">
    <property type="entry name" value="MacB-like_ATP-bd"/>
</dbReference>
<evidence type="ECO:0000256" key="1">
    <source>
        <dbReference type="ARBA" id="ARBA00022448"/>
    </source>
</evidence>
<dbReference type="OrthoDB" id="9802264at2"/>